<dbReference type="EMBL" id="JAKGSG010000059">
    <property type="protein sequence ID" value="MCF4123402.1"/>
    <property type="molecule type" value="Genomic_DNA"/>
</dbReference>
<sequence length="139" mass="15053">MSQPTPPQQPAFVPDALLKFTVQGNIMTSNMVPPSLTIDGYPAPTAMAGTRDIPIMSGRHHLRVHSQWLRSYGHAVIDVDISPGQTVEVFYAPPYHQFADHGSVGLTRQARNGRGAIIGMWVVIGLIFVIPLAVTLTLG</sequence>
<dbReference type="AlphaFoldDB" id="A0AA41QJI6"/>
<keyword evidence="1" id="KW-0472">Membrane</keyword>
<keyword evidence="1" id="KW-1133">Transmembrane helix</keyword>
<comment type="caution">
    <text evidence="2">The sequence shown here is derived from an EMBL/GenBank/DDBJ whole genome shotgun (WGS) entry which is preliminary data.</text>
</comment>
<evidence type="ECO:0000256" key="1">
    <source>
        <dbReference type="SAM" id="Phobius"/>
    </source>
</evidence>
<reference evidence="2" key="1">
    <citation type="submission" date="2022-01" db="EMBL/GenBank/DDBJ databases">
        <title>Antribacter sp. nov., isolated from Guizhou of China.</title>
        <authorList>
            <person name="Chengliang C."/>
            <person name="Ya Z."/>
        </authorList>
    </citation>
    <scope>NUCLEOTIDE SEQUENCE</scope>
    <source>
        <strain evidence="2">KLBMP 9083</strain>
    </source>
</reference>
<dbReference type="Proteomes" id="UP001165405">
    <property type="component" value="Unassembled WGS sequence"/>
</dbReference>
<feature type="transmembrane region" description="Helical" evidence="1">
    <location>
        <begin position="116"/>
        <end position="138"/>
    </location>
</feature>
<accession>A0AA41QJI6</accession>
<protein>
    <submittedName>
        <fullName evidence="2">Uncharacterized protein</fullName>
    </submittedName>
</protein>
<evidence type="ECO:0000313" key="2">
    <source>
        <dbReference type="EMBL" id="MCF4123402.1"/>
    </source>
</evidence>
<dbReference type="RefSeq" id="WP_236091214.1">
    <property type="nucleotide sequence ID" value="NZ_JAKGSG010000059.1"/>
</dbReference>
<keyword evidence="1" id="KW-0812">Transmembrane</keyword>
<gene>
    <name evidence="2" type="ORF">L1785_20760</name>
</gene>
<evidence type="ECO:0000313" key="3">
    <source>
        <dbReference type="Proteomes" id="UP001165405"/>
    </source>
</evidence>
<name>A0AA41QJI6_9MICO</name>
<keyword evidence="3" id="KW-1185">Reference proteome</keyword>
<organism evidence="2 3">
    <name type="scientific">Antribacter soli</name>
    <dbReference type="NCBI Taxonomy" id="2910976"/>
    <lineage>
        <taxon>Bacteria</taxon>
        <taxon>Bacillati</taxon>
        <taxon>Actinomycetota</taxon>
        <taxon>Actinomycetes</taxon>
        <taxon>Micrococcales</taxon>
        <taxon>Promicromonosporaceae</taxon>
        <taxon>Antribacter</taxon>
    </lineage>
</organism>
<proteinExistence type="predicted"/>